<dbReference type="EMBL" id="JAOYFB010000036">
    <property type="protein sequence ID" value="KAK4018437.1"/>
    <property type="molecule type" value="Genomic_DNA"/>
</dbReference>
<keyword evidence="2" id="KW-1185">Reference proteome</keyword>
<organism evidence="1 2">
    <name type="scientific">Daphnia magna</name>
    <dbReference type="NCBI Taxonomy" id="35525"/>
    <lineage>
        <taxon>Eukaryota</taxon>
        <taxon>Metazoa</taxon>
        <taxon>Ecdysozoa</taxon>
        <taxon>Arthropoda</taxon>
        <taxon>Crustacea</taxon>
        <taxon>Branchiopoda</taxon>
        <taxon>Diplostraca</taxon>
        <taxon>Cladocera</taxon>
        <taxon>Anomopoda</taxon>
        <taxon>Daphniidae</taxon>
        <taxon>Daphnia</taxon>
    </lineage>
</organism>
<accession>A0ABQ9ZZT7</accession>
<proteinExistence type="predicted"/>
<evidence type="ECO:0000313" key="1">
    <source>
        <dbReference type="EMBL" id="KAK4018437.1"/>
    </source>
</evidence>
<comment type="caution">
    <text evidence="1">The sequence shown here is derived from an EMBL/GenBank/DDBJ whole genome shotgun (WGS) entry which is preliminary data.</text>
</comment>
<reference evidence="1 2" key="1">
    <citation type="journal article" date="2023" name="Nucleic Acids Res.">
        <title>The hologenome of Daphnia magna reveals possible DNA methylation and microbiome-mediated evolution of the host genome.</title>
        <authorList>
            <person name="Chaturvedi A."/>
            <person name="Li X."/>
            <person name="Dhandapani V."/>
            <person name="Marshall H."/>
            <person name="Kissane S."/>
            <person name="Cuenca-Cambronero M."/>
            <person name="Asole G."/>
            <person name="Calvet F."/>
            <person name="Ruiz-Romero M."/>
            <person name="Marangio P."/>
            <person name="Guigo R."/>
            <person name="Rago D."/>
            <person name="Mirbahai L."/>
            <person name="Eastwood N."/>
            <person name="Colbourne J.K."/>
            <person name="Zhou J."/>
            <person name="Mallon E."/>
            <person name="Orsini L."/>
        </authorList>
    </citation>
    <scope>NUCLEOTIDE SEQUENCE [LARGE SCALE GENOMIC DNA]</scope>
    <source>
        <strain evidence="1">LRV0_1</strain>
    </source>
</reference>
<name>A0ABQ9ZZT7_9CRUS</name>
<evidence type="ECO:0000313" key="2">
    <source>
        <dbReference type="Proteomes" id="UP001234178"/>
    </source>
</evidence>
<protein>
    <submittedName>
        <fullName evidence="1">Uncharacterized protein</fullName>
    </submittedName>
</protein>
<sequence>MPKIFVLRNRLQEQQARLLETQKGQQTKIRSDELSNDFDGLQDQPVALIVDRKSDITAAVAAISLSASTSDKDNCPPQQPDQAEEDGLYVQLLEPSETGFCPAQLK</sequence>
<gene>
    <name evidence="1" type="ORF">OUZ56_000491</name>
</gene>
<dbReference type="Proteomes" id="UP001234178">
    <property type="component" value="Unassembled WGS sequence"/>
</dbReference>